<dbReference type="InterPro" id="IPR002347">
    <property type="entry name" value="SDR_fam"/>
</dbReference>
<dbReference type="SUPFAM" id="SSF51735">
    <property type="entry name" value="NAD(P)-binding Rossmann-fold domains"/>
    <property type="match status" value="1"/>
</dbReference>
<protein>
    <submittedName>
        <fullName evidence="4">Retinol dehydrogenase 7</fullName>
    </submittedName>
</protein>
<dbReference type="GO" id="GO:0008202">
    <property type="term" value="P:steroid metabolic process"/>
    <property type="evidence" value="ECO:0007669"/>
    <property type="project" value="TreeGrafter"/>
</dbReference>
<keyword evidence="3" id="KW-0732">Signal</keyword>
<reference evidence="4" key="2">
    <citation type="journal article" date="2023" name="Science">
        <title>Genomic signatures of disease resistance in endangered staghorn corals.</title>
        <authorList>
            <person name="Vollmer S.V."/>
            <person name="Selwyn J.D."/>
            <person name="Despard B.A."/>
            <person name="Roesel C.L."/>
        </authorList>
    </citation>
    <scope>NUCLEOTIDE SEQUENCE</scope>
    <source>
        <strain evidence="4">K2</strain>
    </source>
</reference>
<evidence type="ECO:0000256" key="3">
    <source>
        <dbReference type="SAM" id="SignalP"/>
    </source>
</evidence>
<evidence type="ECO:0000313" key="4">
    <source>
        <dbReference type="EMBL" id="KAK2567682.1"/>
    </source>
</evidence>
<feature type="non-terminal residue" evidence="4">
    <location>
        <position position="1"/>
    </location>
</feature>
<accession>A0AAD9QUB2</accession>
<dbReference type="PANTHER" id="PTHR43313:SF1">
    <property type="entry name" value="3BETA-HYDROXYSTEROID DEHYDROGENASE DHS-16"/>
    <property type="match status" value="1"/>
</dbReference>
<dbReference type="Gene3D" id="3.40.50.720">
    <property type="entry name" value="NAD(P)-binding Rossmann-like Domain"/>
    <property type="match status" value="1"/>
</dbReference>
<keyword evidence="1" id="KW-0560">Oxidoreductase</keyword>
<dbReference type="PANTHER" id="PTHR43313">
    <property type="entry name" value="SHORT-CHAIN DEHYDROGENASE/REDUCTASE FAMILY 9C"/>
    <property type="match status" value="1"/>
</dbReference>
<dbReference type="PRINTS" id="PR00080">
    <property type="entry name" value="SDRFAMILY"/>
</dbReference>
<evidence type="ECO:0000256" key="2">
    <source>
        <dbReference type="RuleBase" id="RU000363"/>
    </source>
</evidence>
<dbReference type="PROSITE" id="PS00061">
    <property type="entry name" value="ADH_SHORT"/>
    <property type="match status" value="1"/>
</dbReference>
<reference evidence="4" key="1">
    <citation type="journal article" date="2023" name="G3 (Bethesda)">
        <title>Whole genome assembly and annotation of the endangered Caribbean coral Acropora cervicornis.</title>
        <authorList>
            <person name="Selwyn J.D."/>
            <person name="Vollmer S.V."/>
        </authorList>
    </citation>
    <scope>NUCLEOTIDE SEQUENCE</scope>
    <source>
        <strain evidence="4">K2</strain>
    </source>
</reference>
<dbReference type="Proteomes" id="UP001249851">
    <property type="component" value="Unassembled WGS sequence"/>
</dbReference>
<comment type="caution">
    <text evidence="4">The sequence shown here is derived from an EMBL/GenBank/DDBJ whole genome shotgun (WGS) entry which is preliminary data.</text>
</comment>
<name>A0AAD9QUB2_ACRCE</name>
<dbReference type="GO" id="GO:0016491">
    <property type="term" value="F:oxidoreductase activity"/>
    <property type="evidence" value="ECO:0007669"/>
    <property type="project" value="UniProtKB-KW"/>
</dbReference>
<dbReference type="AlphaFoldDB" id="A0AAD9QUB2"/>
<organism evidence="4 5">
    <name type="scientific">Acropora cervicornis</name>
    <name type="common">Staghorn coral</name>
    <dbReference type="NCBI Taxonomy" id="6130"/>
    <lineage>
        <taxon>Eukaryota</taxon>
        <taxon>Metazoa</taxon>
        <taxon>Cnidaria</taxon>
        <taxon>Anthozoa</taxon>
        <taxon>Hexacorallia</taxon>
        <taxon>Scleractinia</taxon>
        <taxon>Astrocoeniina</taxon>
        <taxon>Acroporidae</taxon>
        <taxon>Acropora</taxon>
    </lineage>
</organism>
<evidence type="ECO:0000313" key="5">
    <source>
        <dbReference type="Proteomes" id="UP001249851"/>
    </source>
</evidence>
<sequence>PLLLLVFFLTLYVGSRFLFTDAFVPDLDKKAVFITGCDTGFGFELAKKLDRLGLRVFASCLTTEGQAKLTNLCSKHLTTLRMDVTVEDDVKNALEFVKCLWAIVNNAGILMPGFVEWTTMDDMKKVVDVNLWGTISVTRSFLPLLKQTKGRIVNVASSFGIVSVPGAVSYAISKYGVEAFCDGLRREIMHLGVTVHIIEPGCFTTNLSDLDKNMKTMEELWHHLDEETRESYGNEFFEQMMSKGERMYRLMMSPHRHKVVDAMANAALCRRPKLRYSVGVDHKIFWRPVSFLPAEIQDLFF</sequence>
<dbReference type="Pfam" id="PF00106">
    <property type="entry name" value="adh_short"/>
    <property type="match status" value="1"/>
</dbReference>
<comment type="similarity">
    <text evidence="2">Belongs to the short-chain dehydrogenases/reductases (SDR) family.</text>
</comment>
<dbReference type="InterPro" id="IPR036291">
    <property type="entry name" value="NAD(P)-bd_dom_sf"/>
</dbReference>
<feature type="signal peptide" evidence="3">
    <location>
        <begin position="1"/>
        <end position="22"/>
    </location>
</feature>
<gene>
    <name evidence="4" type="ORF">P5673_008538</name>
</gene>
<evidence type="ECO:0000256" key="1">
    <source>
        <dbReference type="ARBA" id="ARBA00023002"/>
    </source>
</evidence>
<dbReference type="PRINTS" id="PR00081">
    <property type="entry name" value="GDHRDH"/>
</dbReference>
<keyword evidence="5" id="KW-1185">Reference proteome</keyword>
<proteinExistence type="inferred from homology"/>
<feature type="chain" id="PRO_5042071567" evidence="3">
    <location>
        <begin position="23"/>
        <end position="301"/>
    </location>
</feature>
<dbReference type="InterPro" id="IPR020904">
    <property type="entry name" value="Sc_DH/Rdtase_CS"/>
</dbReference>
<dbReference type="EMBL" id="JARQWQ010000014">
    <property type="protein sequence ID" value="KAK2567682.1"/>
    <property type="molecule type" value="Genomic_DNA"/>
</dbReference>